<evidence type="ECO:0000313" key="2">
    <source>
        <dbReference type="EMBL" id="TLX65491.1"/>
    </source>
</evidence>
<feature type="transmembrane region" description="Helical" evidence="1">
    <location>
        <begin position="220"/>
        <end position="247"/>
    </location>
</feature>
<feature type="transmembrane region" description="Helical" evidence="1">
    <location>
        <begin position="104"/>
        <end position="126"/>
    </location>
</feature>
<reference evidence="2 3" key="1">
    <citation type="journal article" date="2017" name="Eur. J. Clin. Microbiol. Infect. Dis.">
        <title>Uncommonly isolated clinical Pseudomonas: identification and phylogenetic assignation.</title>
        <authorList>
            <person name="Mulet M."/>
            <person name="Gomila M."/>
            <person name="Ramirez A."/>
            <person name="Cardew S."/>
            <person name="Moore E.R."/>
            <person name="Lalucat J."/>
            <person name="Garcia-Valdes E."/>
        </authorList>
    </citation>
    <scope>NUCLEOTIDE SEQUENCE [LARGE SCALE GENOMIC DNA]</scope>
    <source>
        <strain evidence="2 3">SD129</strain>
    </source>
</reference>
<protein>
    <submittedName>
        <fullName evidence="2">Stage II sporulation protein M</fullName>
    </submittedName>
</protein>
<feature type="transmembrane region" description="Helical" evidence="1">
    <location>
        <begin position="268"/>
        <end position="289"/>
    </location>
</feature>
<proteinExistence type="predicted"/>
<keyword evidence="1" id="KW-1133">Transmembrane helix</keyword>
<accession>A0A5R9QJL5</accession>
<evidence type="ECO:0000313" key="3">
    <source>
        <dbReference type="Proteomes" id="UP000306753"/>
    </source>
</evidence>
<gene>
    <name evidence="2" type="ORF">DN820_01045</name>
</gene>
<dbReference type="Pfam" id="PF01944">
    <property type="entry name" value="SpoIIM"/>
    <property type="match status" value="1"/>
</dbReference>
<feature type="transmembrane region" description="Helical" evidence="1">
    <location>
        <begin position="301"/>
        <end position="319"/>
    </location>
</feature>
<dbReference type="Proteomes" id="UP000306753">
    <property type="component" value="Unassembled WGS sequence"/>
</dbReference>
<keyword evidence="1" id="KW-0472">Membrane</keyword>
<dbReference type="RefSeq" id="WP_138410648.1">
    <property type="nucleotide sequence ID" value="NZ_QLAG01000001.1"/>
</dbReference>
<dbReference type="PANTHER" id="PTHR35337">
    <property type="entry name" value="SLR1478 PROTEIN"/>
    <property type="match status" value="1"/>
</dbReference>
<dbReference type="InterPro" id="IPR002798">
    <property type="entry name" value="SpoIIM-like"/>
</dbReference>
<name>A0A5R9QJL5_9GAMM</name>
<keyword evidence="3" id="KW-1185">Reference proteome</keyword>
<evidence type="ECO:0000256" key="1">
    <source>
        <dbReference type="SAM" id="Phobius"/>
    </source>
</evidence>
<feature type="transmembrane region" description="Helical" evidence="1">
    <location>
        <begin position="183"/>
        <end position="208"/>
    </location>
</feature>
<dbReference type="EMBL" id="QLAG01000001">
    <property type="protein sequence ID" value="TLX65491.1"/>
    <property type="molecule type" value="Genomic_DNA"/>
</dbReference>
<dbReference type="PANTHER" id="PTHR35337:SF1">
    <property type="entry name" value="SLR1478 PROTEIN"/>
    <property type="match status" value="1"/>
</dbReference>
<organism evidence="2 3">
    <name type="scientific">Stutzerimonas nosocomialis</name>
    <dbReference type="NCBI Taxonomy" id="1056496"/>
    <lineage>
        <taxon>Bacteria</taxon>
        <taxon>Pseudomonadati</taxon>
        <taxon>Pseudomonadota</taxon>
        <taxon>Gammaproteobacteria</taxon>
        <taxon>Pseudomonadales</taxon>
        <taxon>Pseudomonadaceae</taxon>
        <taxon>Stutzerimonas</taxon>
    </lineage>
</organism>
<comment type="caution">
    <text evidence="2">The sequence shown here is derived from an EMBL/GenBank/DDBJ whole genome shotgun (WGS) entry which is preliminary data.</text>
</comment>
<keyword evidence="1" id="KW-0812">Transmembrane</keyword>
<dbReference type="AlphaFoldDB" id="A0A5R9QJL5"/>
<sequence>MKQSLFEARHQQEWQRFSAQLELLERGRKPSQPVDDFPAAYRRICQHLALAESRGYSSYLIDQLRQLAMRGHQQFYRHRSHLLADLLGFVLGGFPRLVRHEWRALLAASLLFYGSLVLMGVLVYLFPDLVYSLMGADQVSQMESMYDPDASRLGRFSERGSGDDWLMFGYYIMNNIGIAFQTFASGLLFGIGTLFFLLFNGLTIGAIAGHLTEIGYHQPFWSFVIGHGAFELTAITLAGAAGLKLGWALIAPGRHSRGEALRMAAKRAIGLIAGAVVLLLIAAFVEAYWSSMTYTSTTIKYLVGAALWALVGLYLSLAGRSSHAPE</sequence>